<dbReference type="EMBL" id="CP016170">
    <property type="protein sequence ID" value="ANN65877.1"/>
    <property type="molecule type" value="Genomic_DNA"/>
</dbReference>
<dbReference type="Pfam" id="PF00732">
    <property type="entry name" value="GMC_oxred_N"/>
    <property type="match status" value="1"/>
</dbReference>
<organism evidence="8 9">
    <name type="scientific">Bordetella bronchialis</name>
    <dbReference type="NCBI Taxonomy" id="463025"/>
    <lineage>
        <taxon>Bacteria</taxon>
        <taxon>Pseudomonadati</taxon>
        <taxon>Pseudomonadota</taxon>
        <taxon>Betaproteobacteria</taxon>
        <taxon>Burkholderiales</taxon>
        <taxon>Alcaligenaceae</taxon>
        <taxon>Bordetella</taxon>
    </lineage>
</organism>
<dbReference type="InterPro" id="IPR012132">
    <property type="entry name" value="GMC_OxRdtase"/>
</dbReference>
<evidence type="ECO:0000259" key="7">
    <source>
        <dbReference type="PROSITE" id="PS00624"/>
    </source>
</evidence>
<dbReference type="Proteomes" id="UP000091897">
    <property type="component" value="Chromosome"/>
</dbReference>
<dbReference type="RefSeq" id="WP_066345456.1">
    <property type="nucleotide sequence ID" value="NZ_CBCSFJ010000003.1"/>
</dbReference>
<dbReference type="Gene3D" id="3.30.410.40">
    <property type="match status" value="1"/>
</dbReference>
<dbReference type="PIRSF" id="PIRSF000137">
    <property type="entry name" value="Alcohol_oxidase"/>
    <property type="match status" value="1"/>
</dbReference>
<evidence type="ECO:0000256" key="2">
    <source>
        <dbReference type="ARBA" id="ARBA00010790"/>
    </source>
</evidence>
<dbReference type="InterPro" id="IPR007867">
    <property type="entry name" value="GMC_OxRtase_C"/>
</dbReference>
<dbReference type="InterPro" id="IPR036188">
    <property type="entry name" value="FAD/NAD-bd_sf"/>
</dbReference>
<dbReference type="Pfam" id="PF05199">
    <property type="entry name" value="GMC_oxred_C"/>
    <property type="match status" value="1"/>
</dbReference>
<keyword evidence="9" id="KW-1185">Reference proteome</keyword>
<dbReference type="PANTHER" id="PTHR11552:SF147">
    <property type="entry name" value="CHOLINE DEHYDROGENASE, MITOCHONDRIAL"/>
    <property type="match status" value="1"/>
</dbReference>
<dbReference type="SUPFAM" id="SSF51905">
    <property type="entry name" value="FAD/NAD(P)-binding domain"/>
    <property type="match status" value="1"/>
</dbReference>
<dbReference type="PROSITE" id="PS00624">
    <property type="entry name" value="GMC_OXRED_2"/>
    <property type="match status" value="1"/>
</dbReference>
<dbReference type="PROSITE" id="PS00623">
    <property type="entry name" value="GMC_OXRED_1"/>
    <property type="match status" value="1"/>
</dbReference>
<sequence length="559" mass="60158">MQHSPRGSRGYDYIIVGAGSAGCVLANRLSADPAARVLLLEAGGPDRNFWLRLPVGYFKTIYDERFSRVFRAEGGAALKGREIAWPRGRVLGGSSSINGLIYTRGQKEDFDDWAQAGAHGWDYRSVLPYFKRSEAYRGPASPYHGVHGELGVSPLRNDHPYCQAWLDAAQALGLPSNPDFNGETDYGVGNYQLTLKGRWRASAAAAFLRPALARDNLTVITRAQVTRVLFEGQRAVGVEWVCDGMTDNATTDREVILSAGAIQSPQVLQLSGVGPAALLRRLGIPVVADAAEVGANLQDHYQARTIVRLKTRKSLNNDVRNPLRLASMGLEWLLFGQGPLTVGAGQAGGFARTRHAVGGRSDVQFAIMPLSVDKPGEPLHRYAGFTASACQCRPASRGRVDIVSTDPYAAPRIQANYLVEEIDRKTLADGLRMLLEIYAQPPFRDLVEAPVLPAPSRASNGDLLRFACEHGSTIFHPSGTCRMGSDDRAVVNPLLQVKGVSGLRVIDASVMPAVTSANINAPTIMIAEKGASLILDGPIQGAPRTARAAEMQTLSGTPT</sequence>
<evidence type="ECO:0000256" key="1">
    <source>
        <dbReference type="ARBA" id="ARBA00001974"/>
    </source>
</evidence>
<feature type="domain" description="Glucose-methanol-choline oxidoreductase N-terminal" evidence="7">
    <location>
        <begin position="260"/>
        <end position="274"/>
    </location>
</feature>
<proteinExistence type="inferred from homology"/>
<evidence type="ECO:0000256" key="3">
    <source>
        <dbReference type="ARBA" id="ARBA00022630"/>
    </source>
</evidence>
<dbReference type="InterPro" id="IPR000172">
    <property type="entry name" value="GMC_OxRdtase_N"/>
</dbReference>
<name>A0ABN4QXX8_9BORD</name>
<evidence type="ECO:0000313" key="8">
    <source>
        <dbReference type="EMBL" id="ANN65877.1"/>
    </source>
</evidence>
<dbReference type="PANTHER" id="PTHR11552">
    <property type="entry name" value="GLUCOSE-METHANOL-CHOLINE GMC OXIDOREDUCTASE"/>
    <property type="match status" value="1"/>
</dbReference>
<dbReference type="PROSITE" id="PS51257">
    <property type="entry name" value="PROKAR_LIPOPROTEIN"/>
    <property type="match status" value="1"/>
</dbReference>
<accession>A0ABN4QXX8</accession>
<dbReference type="Gene3D" id="3.50.50.60">
    <property type="entry name" value="FAD/NAD(P)-binding domain"/>
    <property type="match status" value="1"/>
</dbReference>
<protein>
    <submittedName>
        <fullName evidence="8">Choline dehydrogenase</fullName>
    </submittedName>
</protein>
<keyword evidence="4 5" id="KW-0274">FAD</keyword>
<evidence type="ECO:0000313" key="9">
    <source>
        <dbReference type="Proteomes" id="UP000091897"/>
    </source>
</evidence>
<dbReference type="SUPFAM" id="SSF54373">
    <property type="entry name" value="FAD-linked reductases, C-terminal domain"/>
    <property type="match status" value="1"/>
</dbReference>
<reference evidence="8 9" key="1">
    <citation type="submission" date="2016-06" db="EMBL/GenBank/DDBJ databases">
        <title>Complete genome sequences of Bordetella bronchialis and Bordetella flabilis.</title>
        <authorList>
            <person name="LiPuma J.J."/>
            <person name="Spilker T."/>
        </authorList>
    </citation>
    <scope>NUCLEOTIDE SEQUENCE [LARGE SCALE GENOMIC DNA]</scope>
    <source>
        <strain evidence="8 9">AU3182</strain>
    </source>
</reference>
<evidence type="ECO:0000259" key="6">
    <source>
        <dbReference type="PROSITE" id="PS00623"/>
    </source>
</evidence>
<comment type="similarity">
    <text evidence="2 5">Belongs to the GMC oxidoreductase family.</text>
</comment>
<evidence type="ECO:0000256" key="5">
    <source>
        <dbReference type="RuleBase" id="RU003968"/>
    </source>
</evidence>
<evidence type="ECO:0000256" key="4">
    <source>
        <dbReference type="ARBA" id="ARBA00022827"/>
    </source>
</evidence>
<feature type="domain" description="Glucose-methanol-choline oxidoreductase N-terminal" evidence="6">
    <location>
        <begin position="88"/>
        <end position="111"/>
    </location>
</feature>
<keyword evidence="3 5" id="KW-0285">Flavoprotein</keyword>
<comment type="cofactor">
    <cofactor evidence="1">
        <name>FAD</name>
        <dbReference type="ChEBI" id="CHEBI:57692"/>
    </cofactor>
</comment>
<gene>
    <name evidence="8" type="ORF">BAU06_05835</name>
</gene>